<dbReference type="EC" id="2.4.99.12" evidence="4 13"/>
<keyword evidence="13" id="KW-1003">Cell membrane</keyword>
<dbReference type="Gene3D" id="3.40.50.11720">
    <property type="entry name" value="3-Deoxy-D-manno-octulosonic-acid transferase, N-terminal domain"/>
    <property type="match status" value="1"/>
</dbReference>
<feature type="active site" description="Proton acceptor" evidence="11">
    <location>
        <position position="71"/>
    </location>
</feature>
<evidence type="ECO:0000256" key="8">
    <source>
        <dbReference type="ARBA" id="ARBA00022968"/>
    </source>
</evidence>
<evidence type="ECO:0000259" key="14">
    <source>
        <dbReference type="Pfam" id="PF00534"/>
    </source>
</evidence>
<dbReference type="RefSeq" id="WP_239421164.1">
    <property type="nucleotide sequence ID" value="NZ_CP029347.1"/>
</dbReference>
<evidence type="ECO:0000313" key="16">
    <source>
        <dbReference type="EMBL" id="AWL10555.1"/>
    </source>
</evidence>
<keyword evidence="13" id="KW-0812">Transmembrane</keyword>
<evidence type="ECO:0000256" key="12">
    <source>
        <dbReference type="PIRSR" id="PIRSR639901-2"/>
    </source>
</evidence>
<evidence type="ECO:0000256" key="13">
    <source>
        <dbReference type="RuleBase" id="RU365103"/>
    </source>
</evidence>
<dbReference type="UniPathway" id="UPA00958"/>
<dbReference type="GO" id="GO:0005886">
    <property type="term" value="C:plasma membrane"/>
    <property type="evidence" value="ECO:0007669"/>
    <property type="project" value="UniProtKB-SubCell"/>
</dbReference>
<evidence type="ECO:0000256" key="2">
    <source>
        <dbReference type="ARBA" id="ARBA00004713"/>
    </source>
</evidence>
<evidence type="ECO:0000256" key="3">
    <source>
        <dbReference type="ARBA" id="ARBA00006380"/>
    </source>
</evidence>
<keyword evidence="7 13" id="KW-0808">Transferase</keyword>
<dbReference type="InterPro" id="IPR038107">
    <property type="entry name" value="Glycos_transf_N_sf"/>
</dbReference>
<evidence type="ECO:0000259" key="15">
    <source>
        <dbReference type="Pfam" id="PF04413"/>
    </source>
</evidence>
<feature type="site" description="Transition state stabilizer" evidence="12">
    <location>
        <position position="141"/>
    </location>
</feature>
<evidence type="ECO:0000256" key="4">
    <source>
        <dbReference type="ARBA" id="ARBA00012621"/>
    </source>
</evidence>
<dbReference type="Pfam" id="PF00534">
    <property type="entry name" value="Glycos_transf_1"/>
    <property type="match status" value="1"/>
</dbReference>
<evidence type="ECO:0000256" key="11">
    <source>
        <dbReference type="PIRSR" id="PIRSR639901-1"/>
    </source>
</evidence>
<dbReference type="GO" id="GO:0043842">
    <property type="term" value="F:Kdo transferase activity"/>
    <property type="evidence" value="ECO:0007669"/>
    <property type="project" value="UniProtKB-EC"/>
</dbReference>
<evidence type="ECO:0000256" key="6">
    <source>
        <dbReference type="ARBA" id="ARBA00022519"/>
    </source>
</evidence>
<accession>A0A2S2DYT1</accession>
<keyword evidence="13" id="KW-1133">Transmembrane helix</keyword>
<comment type="catalytic activity">
    <reaction evidence="10 13">
        <text>lipid IVA (E. coli) + CMP-3-deoxy-beta-D-manno-octulosonate = alpha-Kdo-(2-&gt;6)-lipid IVA (E. coli) + CMP + H(+)</text>
        <dbReference type="Rhea" id="RHEA:28066"/>
        <dbReference type="ChEBI" id="CHEBI:15378"/>
        <dbReference type="ChEBI" id="CHEBI:58603"/>
        <dbReference type="ChEBI" id="CHEBI:60364"/>
        <dbReference type="ChEBI" id="CHEBI:60377"/>
        <dbReference type="ChEBI" id="CHEBI:85987"/>
        <dbReference type="EC" id="2.4.99.12"/>
    </reaction>
</comment>
<dbReference type="InterPro" id="IPR007507">
    <property type="entry name" value="Glycos_transf_N"/>
</dbReference>
<comment type="pathway">
    <text evidence="2 13">Bacterial outer membrane biogenesis; LPS core biosynthesis.</text>
</comment>
<dbReference type="Proteomes" id="UP000245728">
    <property type="component" value="Chromosome"/>
</dbReference>
<feature type="domain" description="Glycosyl transferase family 1" evidence="14">
    <location>
        <begin position="295"/>
        <end position="410"/>
    </location>
</feature>
<feature type="domain" description="3-deoxy-D-manno-octulosonic-acid transferase N-terminal" evidence="15">
    <location>
        <begin position="45"/>
        <end position="222"/>
    </location>
</feature>
<dbReference type="GO" id="GO:0009245">
    <property type="term" value="P:lipid A biosynthetic process"/>
    <property type="evidence" value="ECO:0007669"/>
    <property type="project" value="TreeGrafter"/>
</dbReference>
<organism evidence="16 17">
    <name type="scientific">Saliniradius amylolyticus</name>
    <dbReference type="NCBI Taxonomy" id="2183582"/>
    <lineage>
        <taxon>Bacteria</taxon>
        <taxon>Pseudomonadati</taxon>
        <taxon>Pseudomonadota</taxon>
        <taxon>Gammaproteobacteria</taxon>
        <taxon>Alteromonadales</taxon>
        <taxon>Alteromonadaceae</taxon>
        <taxon>Saliniradius</taxon>
    </lineage>
</organism>
<reference evidence="16 17" key="1">
    <citation type="submission" date="2018-05" db="EMBL/GenBank/DDBJ databases">
        <title>Salinimonas sp. HMF8227 Genome sequencing and assembly.</title>
        <authorList>
            <person name="Kang H."/>
            <person name="Kang J."/>
            <person name="Cha I."/>
            <person name="Kim H."/>
            <person name="Joh K."/>
        </authorList>
    </citation>
    <scope>NUCLEOTIDE SEQUENCE [LARGE SCALE GENOMIC DNA]</scope>
    <source>
        <strain evidence="16 17">HMF8227</strain>
    </source>
</reference>
<keyword evidence="6" id="KW-0997">Cell inner membrane</keyword>
<evidence type="ECO:0000256" key="1">
    <source>
        <dbReference type="ARBA" id="ARBA00004388"/>
    </source>
</evidence>
<dbReference type="GO" id="GO:0009244">
    <property type="term" value="P:lipopolysaccharide core region biosynthetic process"/>
    <property type="evidence" value="ECO:0007669"/>
    <property type="project" value="UniProtKB-UniRule"/>
</dbReference>
<comment type="function">
    <text evidence="13">Involved in lipopolysaccharide (LPS) biosynthesis. Catalyzes the transfer of 3-deoxy-D-manno-octulosonate (Kdo) residue(s) from CMP-Kdo to lipid IV(A), the tetraacyldisaccharide-1,4'-bisphosphate precursor of lipid A.</text>
</comment>
<gene>
    <name evidence="16" type="primary">kdtA</name>
    <name evidence="16" type="ORF">HMF8227_00047</name>
</gene>
<name>A0A2S2DYT1_9ALTE</name>
<dbReference type="AlphaFoldDB" id="A0A2S2DYT1"/>
<evidence type="ECO:0000256" key="10">
    <source>
        <dbReference type="ARBA" id="ARBA00049183"/>
    </source>
</evidence>
<keyword evidence="8" id="KW-0735">Signal-anchor</keyword>
<proteinExistence type="inferred from homology"/>
<sequence length="430" mass="48015">MVSTSLYKLSVKQHLALLGYSALVWSLLPVLFIRQLLKGVRKDPKWAQRFGVLPDKLPTGGWLIHCVSVGEVTAAAGLIKAILKRQPELPIVITTTTDTGAEQVNSLLGDRVRHCYLPYDTGWAMNRLLRRLAPKRVVIMEVELWPNMMRQCGLRQIPVYLVNARMTERSAARYQSFGALFQPMLQGLSRICAQGERDAIQYRNLGASEDQLVDTGNMKFDIAIPHQAKEQRADLRRRWAIENRLVIIGGSTHDPEEMTLLRTYRALRKNWPQLLLVLVPRHPQRFDSVADLCEKQGVNLIRLSQNTPCTSETEVLLADQMGKLNQLYLLADLAFVGGSLADRGGHNALEPAACGLPIIMGPNQYNNPMICQALEDVGALCSVEDAAELQRQIRDCLLNPNLRQQSGRAGLRAIERNSGAIEKTLAVLFG</sequence>
<dbReference type="KEGG" id="salh:HMF8227_00047"/>
<keyword evidence="13" id="KW-0472">Membrane</keyword>
<evidence type="ECO:0000313" key="17">
    <source>
        <dbReference type="Proteomes" id="UP000245728"/>
    </source>
</evidence>
<dbReference type="PANTHER" id="PTHR42755:SF1">
    <property type="entry name" value="3-DEOXY-D-MANNO-OCTULOSONIC ACID TRANSFERASE, MITOCHONDRIAL-RELATED"/>
    <property type="match status" value="1"/>
</dbReference>
<dbReference type="FunFam" id="3.40.50.11720:FF:000001">
    <property type="entry name" value="3-deoxy-D-manno-octulosonic acid transferase"/>
    <property type="match status" value="1"/>
</dbReference>
<evidence type="ECO:0000256" key="9">
    <source>
        <dbReference type="ARBA" id="ARBA00031445"/>
    </source>
</evidence>
<feature type="site" description="Transition state stabilizer" evidence="12">
    <location>
        <position position="219"/>
    </location>
</feature>
<dbReference type="EMBL" id="CP029347">
    <property type="protein sequence ID" value="AWL10555.1"/>
    <property type="molecule type" value="Genomic_DNA"/>
</dbReference>
<feature type="transmembrane region" description="Helical" evidence="13">
    <location>
        <begin position="15"/>
        <end position="33"/>
    </location>
</feature>
<dbReference type="SUPFAM" id="SSF53756">
    <property type="entry name" value="UDP-Glycosyltransferase/glycogen phosphorylase"/>
    <property type="match status" value="1"/>
</dbReference>
<dbReference type="FunFam" id="3.40.50.2000:FF:000032">
    <property type="entry name" value="3-deoxy-D-manno-octulosonic acid transferase"/>
    <property type="match status" value="1"/>
</dbReference>
<evidence type="ECO:0000256" key="5">
    <source>
        <dbReference type="ARBA" id="ARBA00019077"/>
    </source>
</evidence>
<protein>
    <recommendedName>
        <fullName evidence="5 13">3-deoxy-D-manno-octulosonic acid transferase</fullName>
        <shortName evidence="13">Kdo transferase</shortName>
        <ecNumber evidence="4 13">2.4.99.12</ecNumber>
    </recommendedName>
    <alternativeName>
        <fullName evidence="9 13">Lipid IV(A) 3-deoxy-D-manno-octulosonic acid transferase</fullName>
    </alternativeName>
</protein>
<dbReference type="PANTHER" id="PTHR42755">
    <property type="entry name" value="3-DEOXY-MANNO-OCTULOSONATE CYTIDYLYLTRANSFERASE"/>
    <property type="match status" value="1"/>
</dbReference>
<comment type="similarity">
    <text evidence="3">Belongs to the glycosyltransferase group 1 family. Glycosyltransferase 30 subfamily.</text>
</comment>
<dbReference type="InterPro" id="IPR039901">
    <property type="entry name" value="Kdotransferase"/>
</dbReference>
<keyword evidence="17" id="KW-1185">Reference proteome</keyword>
<evidence type="ECO:0000256" key="7">
    <source>
        <dbReference type="ARBA" id="ARBA00022679"/>
    </source>
</evidence>
<keyword evidence="13" id="KW-0448">Lipopolysaccharide biosynthesis</keyword>
<keyword evidence="16" id="KW-0328">Glycosyltransferase</keyword>
<comment type="subcellular location">
    <subcellularLocation>
        <location evidence="1">Cell inner membrane</location>
        <topology evidence="1">Single-pass membrane protein</topology>
        <orientation evidence="1">Cytoplasmic side</orientation>
    </subcellularLocation>
    <subcellularLocation>
        <location evidence="13">Cell membrane</location>
    </subcellularLocation>
</comment>
<dbReference type="NCBIfam" id="NF004388">
    <property type="entry name" value="PRK05749.1-4"/>
    <property type="match status" value="1"/>
</dbReference>
<dbReference type="InterPro" id="IPR001296">
    <property type="entry name" value="Glyco_trans_1"/>
</dbReference>
<dbReference type="Pfam" id="PF04413">
    <property type="entry name" value="Glycos_transf_N"/>
    <property type="match status" value="1"/>
</dbReference>
<dbReference type="Gene3D" id="3.40.50.2000">
    <property type="entry name" value="Glycogen Phosphorylase B"/>
    <property type="match status" value="1"/>
</dbReference>